<evidence type="ECO:0000313" key="1">
    <source>
        <dbReference type="EMBL" id="WOO39510.1"/>
    </source>
</evidence>
<protein>
    <recommendedName>
        <fullName evidence="3">SAM-dependent methyltransferase</fullName>
    </recommendedName>
</protein>
<gene>
    <name evidence="1" type="ORF">RZN69_12875</name>
</gene>
<accession>A0AAQ3QU13</accession>
<dbReference type="EMBL" id="CP136920">
    <property type="protein sequence ID" value="WOO39510.1"/>
    <property type="molecule type" value="Genomic_DNA"/>
</dbReference>
<dbReference type="AlphaFoldDB" id="A0AAQ3QU13"/>
<dbReference type="Gene3D" id="3.40.50.150">
    <property type="entry name" value="Vaccinia Virus protein VP39"/>
    <property type="match status" value="1"/>
</dbReference>
<evidence type="ECO:0008006" key="3">
    <source>
        <dbReference type="Google" id="ProtNLM"/>
    </source>
</evidence>
<dbReference type="RefSeq" id="WP_317831429.1">
    <property type="nucleotide sequence ID" value="NZ_CP136920.1"/>
</dbReference>
<dbReference type="SUPFAM" id="SSF53335">
    <property type="entry name" value="S-adenosyl-L-methionine-dependent methyltransferases"/>
    <property type="match status" value="1"/>
</dbReference>
<proteinExistence type="predicted"/>
<dbReference type="Proteomes" id="UP001304300">
    <property type="component" value="Chromosome"/>
</dbReference>
<organism evidence="1 2">
    <name type="scientific">Rubellicoccus peritrichatus</name>
    <dbReference type="NCBI Taxonomy" id="3080537"/>
    <lineage>
        <taxon>Bacteria</taxon>
        <taxon>Pseudomonadati</taxon>
        <taxon>Verrucomicrobiota</taxon>
        <taxon>Opitutia</taxon>
        <taxon>Puniceicoccales</taxon>
        <taxon>Cerasicoccaceae</taxon>
        <taxon>Rubellicoccus</taxon>
    </lineage>
</organism>
<evidence type="ECO:0000313" key="2">
    <source>
        <dbReference type="Proteomes" id="UP001304300"/>
    </source>
</evidence>
<keyword evidence="2" id="KW-1185">Reference proteome</keyword>
<dbReference type="InterPro" id="IPR029063">
    <property type="entry name" value="SAM-dependent_MTases_sf"/>
</dbReference>
<reference evidence="1 2" key="1">
    <citation type="submission" date="2023-10" db="EMBL/GenBank/DDBJ databases">
        <title>Rubellicoccus peritrichatus gen. nov., sp. nov., isolated from an algae of coral reef tank.</title>
        <authorList>
            <person name="Luo J."/>
        </authorList>
    </citation>
    <scope>NUCLEOTIDE SEQUENCE [LARGE SCALE GENOMIC DNA]</scope>
    <source>
        <strain evidence="1 2">CR14</strain>
    </source>
</reference>
<sequence>MSQKSDSQENAPAVHFDHIAFFGRRLKEYECFFNFSTSDYSNKQILDVAAGTSSFASEASIFGAKVTAIDPCYALDPTAAHTRAKEDFDMVMASIRGKQDYLVKTTFKSLEELAEMRWGATEKFLVDYKAQYQSGRYLAETLPKLSFEDNTFDLALCGHFLFLFSDRLDYAFHRDSLIELCRVARDVRLYPLVGTDTKEYPQLKELRSELLDQGIESRMIDVDYAVIQGSGTLLQLTHK</sequence>
<dbReference type="KEGG" id="puo:RZN69_12875"/>
<name>A0AAQ3QU13_9BACT</name>